<evidence type="ECO:0000313" key="2">
    <source>
        <dbReference type="EMBL" id="SEP61646.1"/>
    </source>
</evidence>
<keyword evidence="1" id="KW-0732">Signal</keyword>
<dbReference type="InParanoid" id="A0A1H8ZB71"/>
<keyword evidence="3" id="KW-1185">Reference proteome</keyword>
<organism evidence="2 3">
    <name type="scientific">Neolewinella agarilytica</name>
    <dbReference type="NCBI Taxonomy" id="478744"/>
    <lineage>
        <taxon>Bacteria</taxon>
        <taxon>Pseudomonadati</taxon>
        <taxon>Bacteroidota</taxon>
        <taxon>Saprospiria</taxon>
        <taxon>Saprospirales</taxon>
        <taxon>Lewinellaceae</taxon>
        <taxon>Neolewinella</taxon>
    </lineage>
</organism>
<dbReference type="RefSeq" id="WP_090164979.1">
    <property type="nucleotide sequence ID" value="NZ_FOFB01000001.1"/>
</dbReference>
<reference evidence="3" key="1">
    <citation type="submission" date="2016-10" db="EMBL/GenBank/DDBJ databases">
        <authorList>
            <person name="Varghese N."/>
            <person name="Submissions S."/>
        </authorList>
    </citation>
    <scope>NUCLEOTIDE SEQUENCE [LARGE SCALE GENOMIC DNA]</scope>
    <source>
        <strain evidence="3">DSM 24740</strain>
    </source>
</reference>
<feature type="chain" id="PRO_5011599872" evidence="1">
    <location>
        <begin position="23"/>
        <end position="199"/>
    </location>
</feature>
<protein>
    <submittedName>
        <fullName evidence="2">Uncharacterized protein</fullName>
    </submittedName>
</protein>
<gene>
    <name evidence="2" type="ORF">SAMN05444359_101252</name>
</gene>
<proteinExistence type="predicted"/>
<dbReference type="EMBL" id="FOFB01000001">
    <property type="protein sequence ID" value="SEP61646.1"/>
    <property type="molecule type" value="Genomic_DNA"/>
</dbReference>
<name>A0A1H8ZB71_9BACT</name>
<sequence>MKFLVLSLLVTLFALPALSAQATVADSSKLVREWLSATDINLDGCVERFCESITGKSLSVDTLMRPNTSYIRAAIKPERDSFLAKYSSEFPQDMVLEGIQTLVTLRVAAECPDFMRQMQEQLVIAVHRMFKLTDEQAAFVDRIALTSCGCGAKEKDCVLDRITAEDKKEVERLFPEKGEKSSFDQLYSVISMWHAVGCP</sequence>
<feature type="signal peptide" evidence="1">
    <location>
        <begin position="1"/>
        <end position="22"/>
    </location>
</feature>
<evidence type="ECO:0000313" key="3">
    <source>
        <dbReference type="Proteomes" id="UP000199021"/>
    </source>
</evidence>
<evidence type="ECO:0000256" key="1">
    <source>
        <dbReference type="SAM" id="SignalP"/>
    </source>
</evidence>
<dbReference type="AlphaFoldDB" id="A0A1H8ZB71"/>
<dbReference type="Proteomes" id="UP000199021">
    <property type="component" value="Unassembled WGS sequence"/>
</dbReference>
<accession>A0A1H8ZB71</accession>